<evidence type="ECO:0000313" key="1">
    <source>
        <dbReference type="EMBL" id="KIO43305.1"/>
    </source>
</evidence>
<dbReference type="Proteomes" id="UP000031937">
    <property type="component" value="Unassembled WGS sequence"/>
</dbReference>
<sequence length="292" mass="34126">MTMKNYKLWMLSLVLVGLMSGCYKEDDIQTTKGDVLIDVKEGDDEVDQYIYRFYQANGSVIMYEFSELDYRWNMSSVVKNVTMVLQEDKAVLKNGLALMEKVFFNVYDQDFQKNYFPLKILMAKSIEKMEWGIPTPRAVLTGLSYIAIGNIAPGVESLSRDEIRDIREKVNAEFWLSYLVKGGFIHVPESFYEVSKQYYQEYLDRLPENEGVDEVDVKKYGFWKKDDYASWAVLAPDRDLDFKDFMGVITTTPYDELKSILDKYGKLKDKYTILANTFKEKYHIDITLFGNR</sequence>
<protein>
    <recommendedName>
        <fullName evidence="3">Lipoprotein</fullName>
    </recommendedName>
</protein>
<evidence type="ECO:0008006" key="3">
    <source>
        <dbReference type="Google" id="ProtNLM"/>
    </source>
</evidence>
<comment type="caution">
    <text evidence="1">The sequence shown here is derived from an EMBL/GenBank/DDBJ whole genome shotgun (WGS) entry which is preliminary data.</text>
</comment>
<reference evidence="1 2" key="1">
    <citation type="submission" date="2014-07" db="EMBL/GenBank/DDBJ databases">
        <title>Porphyromonadaceae bacterium OUH 334697 = ATCC BAA-2682 = DSM 28341 draft genome.</title>
        <authorList>
            <person name="Sydenham T.V."/>
            <person name="Hasman H."/>
            <person name="Justesen U.S."/>
        </authorList>
    </citation>
    <scope>NUCLEOTIDE SEQUENCE [LARGE SCALE GENOMIC DNA]</scope>
    <source>
        <strain evidence="1 2">OUH 334697</strain>
    </source>
</reference>
<dbReference type="RefSeq" id="WP_041504404.1">
    <property type="nucleotide sequence ID" value="NZ_JPIT01000032.1"/>
</dbReference>
<name>A0AB34R2Z8_9PORP</name>
<evidence type="ECO:0000313" key="2">
    <source>
        <dbReference type="Proteomes" id="UP000031937"/>
    </source>
</evidence>
<dbReference type="EMBL" id="JPIT01000032">
    <property type="protein sequence ID" value="KIO43305.1"/>
    <property type="molecule type" value="Genomic_DNA"/>
</dbReference>
<dbReference type="PROSITE" id="PS51257">
    <property type="entry name" value="PROKAR_LIPOPROTEIN"/>
    <property type="match status" value="1"/>
</dbReference>
<gene>
    <name evidence="1" type="ORF">IE90_14035</name>
</gene>
<proteinExistence type="predicted"/>
<organism evidence="1 2">
    <name type="scientific">Sanguibacteroides justesenii</name>
    <dbReference type="NCBI Taxonomy" id="1547597"/>
    <lineage>
        <taxon>Bacteria</taxon>
        <taxon>Pseudomonadati</taxon>
        <taxon>Bacteroidota</taxon>
        <taxon>Bacteroidia</taxon>
        <taxon>Bacteroidales</taxon>
        <taxon>Porphyromonadaceae</taxon>
        <taxon>Sanguibacteroides</taxon>
    </lineage>
</organism>
<accession>A0AB34R2Z8</accession>
<dbReference type="Gene3D" id="3.40.390.70">
    <property type="match status" value="1"/>
</dbReference>
<dbReference type="AlphaFoldDB" id="A0AB34R2Z8"/>